<keyword evidence="3" id="KW-1185">Reference proteome</keyword>
<keyword evidence="1" id="KW-0472">Membrane</keyword>
<feature type="transmembrane region" description="Helical" evidence="1">
    <location>
        <begin position="32"/>
        <end position="57"/>
    </location>
</feature>
<keyword evidence="1" id="KW-1133">Transmembrane helix</keyword>
<evidence type="ECO:0000313" key="3">
    <source>
        <dbReference type="Proteomes" id="UP000256379"/>
    </source>
</evidence>
<dbReference type="Proteomes" id="UP000256379">
    <property type="component" value="Unassembled WGS sequence"/>
</dbReference>
<dbReference type="OrthoDB" id="5328945at2"/>
<dbReference type="AlphaFoldDB" id="A0A3D8IT01"/>
<gene>
    <name evidence="2" type="ORF">CQA53_00730</name>
</gene>
<sequence length="79" mass="8828">MPNNELLHRLQIAEKELQIQKATTKNALKVSIFIGIFCVFAVALNFSILVTLAGGIAGTDKKLNSLLENHENKIHHNEY</sequence>
<comment type="caution">
    <text evidence="2">The sequence shown here is derived from an EMBL/GenBank/DDBJ whole genome shotgun (WGS) entry which is preliminary data.</text>
</comment>
<evidence type="ECO:0000256" key="1">
    <source>
        <dbReference type="SAM" id="Phobius"/>
    </source>
</evidence>
<proteinExistence type="predicted"/>
<reference evidence="2 3" key="1">
    <citation type="submission" date="2018-04" db="EMBL/GenBank/DDBJ databases">
        <title>Novel Campyloabacter and Helicobacter Species and Strains.</title>
        <authorList>
            <person name="Mannion A.J."/>
            <person name="Shen Z."/>
            <person name="Fox J.G."/>
        </authorList>
    </citation>
    <scope>NUCLEOTIDE SEQUENCE [LARGE SCALE GENOMIC DNA]</scope>
    <source>
        <strain evidence="2 3">MIT 17-337</strain>
    </source>
</reference>
<protein>
    <submittedName>
        <fullName evidence="2">Uncharacterized protein</fullName>
    </submittedName>
</protein>
<keyword evidence="1" id="KW-0812">Transmembrane</keyword>
<accession>A0A3D8IT01</accession>
<dbReference type="EMBL" id="NXLQ01000001">
    <property type="protein sequence ID" value="RDU67711.1"/>
    <property type="molecule type" value="Genomic_DNA"/>
</dbReference>
<organism evidence="2 3">
    <name type="scientific">Helicobacter didelphidarum</name>
    <dbReference type="NCBI Taxonomy" id="2040648"/>
    <lineage>
        <taxon>Bacteria</taxon>
        <taxon>Pseudomonadati</taxon>
        <taxon>Campylobacterota</taxon>
        <taxon>Epsilonproteobacteria</taxon>
        <taxon>Campylobacterales</taxon>
        <taxon>Helicobacteraceae</taxon>
        <taxon>Helicobacter</taxon>
    </lineage>
</organism>
<evidence type="ECO:0000313" key="2">
    <source>
        <dbReference type="EMBL" id="RDU67711.1"/>
    </source>
</evidence>
<name>A0A3D8IT01_9HELI</name>